<proteinExistence type="predicted"/>
<evidence type="ECO:0000256" key="1">
    <source>
        <dbReference type="SAM" id="MobiDB-lite"/>
    </source>
</evidence>
<organism evidence="2 3">
    <name type="scientific">Comamonas testosteroni</name>
    <name type="common">Pseudomonas testosteroni</name>
    <dbReference type="NCBI Taxonomy" id="285"/>
    <lineage>
        <taxon>Bacteria</taxon>
        <taxon>Pseudomonadati</taxon>
        <taxon>Pseudomonadota</taxon>
        <taxon>Betaproteobacteria</taxon>
        <taxon>Burkholderiales</taxon>
        <taxon>Comamonadaceae</taxon>
        <taxon>Comamonas</taxon>
    </lineage>
</organism>
<dbReference type="AlphaFoldDB" id="A0A373FGT2"/>
<gene>
    <name evidence="2" type="ORF">DZC30_15245</name>
</gene>
<keyword evidence="3" id="KW-1185">Reference proteome</keyword>
<comment type="caution">
    <text evidence="2">The sequence shown here is derived from an EMBL/GenBank/DDBJ whole genome shotgun (WGS) entry which is preliminary data.</text>
</comment>
<sequence length="70" mass="7751">MYREPMPAARKMRTTGRETLDVRHRPDKAKTDPAAKACESEEARDEEQCPRHSATTLGGNAAAQPEAGLW</sequence>
<dbReference type="EMBL" id="QURR01000019">
    <property type="protein sequence ID" value="RGE43346.1"/>
    <property type="molecule type" value="Genomic_DNA"/>
</dbReference>
<feature type="region of interest" description="Disordered" evidence="1">
    <location>
        <begin position="1"/>
        <end position="70"/>
    </location>
</feature>
<evidence type="ECO:0000313" key="3">
    <source>
        <dbReference type="Proteomes" id="UP000261948"/>
    </source>
</evidence>
<evidence type="ECO:0000313" key="2">
    <source>
        <dbReference type="EMBL" id="RGE43346.1"/>
    </source>
</evidence>
<name>A0A373FGT2_COMTE</name>
<reference evidence="2 3" key="1">
    <citation type="submission" date="2018-08" db="EMBL/GenBank/DDBJ databases">
        <title>Comamonas testosteroni strain SWCO2.</title>
        <authorList>
            <person name="Jiang N."/>
            <person name="Zhang X.Z."/>
        </authorList>
    </citation>
    <scope>NUCLEOTIDE SEQUENCE [LARGE SCALE GENOMIC DNA]</scope>
    <source>
        <strain evidence="2 3">SWCO2</strain>
    </source>
</reference>
<protein>
    <submittedName>
        <fullName evidence="2">Uncharacterized protein</fullName>
    </submittedName>
</protein>
<dbReference type="Proteomes" id="UP000261948">
    <property type="component" value="Unassembled WGS sequence"/>
</dbReference>
<feature type="compositionally biased region" description="Basic and acidic residues" evidence="1">
    <location>
        <begin position="15"/>
        <end position="50"/>
    </location>
</feature>
<accession>A0A373FGT2</accession>